<sequence>MADLRAHLFSEAERALQTLLDNHVVSAPTHASAVSILKHERDGTPVAVPPSGAPPEPLGGADPALKAYLLKEAERELQNLHDNRFLTPDSHARITALLQQTRDEKGIPQAPPVGYIPPVSAYSPSTQPQVFQGYAYQPAAYAPGYPQPGYGGYAPAYDQQGQYGYPPGQYGQQPPSGQYGPPPGQYGQQPQYGQPYGQPYPYSQQYPQQYSQQQPNVNNPGIVGTPNVTPLPPPEPSKPQAQAPPPAPAPAPAHAAPAGPKPPSQWGQFAGRMGNNIANGMSSGFGWTMGGNVANEVFHDTMHAIHKIT</sequence>
<evidence type="ECO:0000313" key="3">
    <source>
        <dbReference type="Proteomes" id="UP000054558"/>
    </source>
</evidence>
<accession>A0A1Y1I7I8</accession>
<protein>
    <submittedName>
        <fullName evidence="2">Uncharacterized protein</fullName>
    </submittedName>
</protein>
<name>A0A1Y1I7I8_KLENI</name>
<reference evidence="2 3" key="1">
    <citation type="journal article" date="2014" name="Nat. Commun.">
        <title>Klebsormidium flaccidum genome reveals primary factors for plant terrestrial adaptation.</title>
        <authorList>
            <person name="Hori K."/>
            <person name="Maruyama F."/>
            <person name="Fujisawa T."/>
            <person name="Togashi T."/>
            <person name="Yamamoto N."/>
            <person name="Seo M."/>
            <person name="Sato S."/>
            <person name="Yamada T."/>
            <person name="Mori H."/>
            <person name="Tajima N."/>
            <person name="Moriyama T."/>
            <person name="Ikeuchi M."/>
            <person name="Watanabe M."/>
            <person name="Wada H."/>
            <person name="Kobayashi K."/>
            <person name="Saito M."/>
            <person name="Masuda T."/>
            <person name="Sasaki-Sekimoto Y."/>
            <person name="Mashiguchi K."/>
            <person name="Awai K."/>
            <person name="Shimojima M."/>
            <person name="Masuda S."/>
            <person name="Iwai M."/>
            <person name="Nobusawa T."/>
            <person name="Narise T."/>
            <person name="Kondo S."/>
            <person name="Saito H."/>
            <person name="Sato R."/>
            <person name="Murakawa M."/>
            <person name="Ihara Y."/>
            <person name="Oshima-Yamada Y."/>
            <person name="Ohtaka K."/>
            <person name="Satoh M."/>
            <person name="Sonobe K."/>
            <person name="Ishii M."/>
            <person name="Ohtani R."/>
            <person name="Kanamori-Sato M."/>
            <person name="Honoki R."/>
            <person name="Miyazaki D."/>
            <person name="Mochizuki H."/>
            <person name="Umetsu J."/>
            <person name="Higashi K."/>
            <person name="Shibata D."/>
            <person name="Kamiya Y."/>
            <person name="Sato N."/>
            <person name="Nakamura Y."/>
            <person name="Tabata S."/>
            <person name="Ida S."/>
            <person name="Kurokawa K."/>
            <person name="Ohta H."/>
        </authorList>
    </citation>
    <scope>NUCLEOTIDE SEQUENCE [LARGE SCALE GENOMIC DNA]</scope>
    <source>
        <strain evidence="2 3">NIES-2285</strain>
    </source>
</reference>
<dbReference type="EMBL" id="DF237241">
    <property type="protein sequence ID" value="GAQ86493.1"/>
    <property type="molecule type" value="Genomic_DNA"/>
</dbReference>
<evidence type="ECO:0000256" key="1">
    <source>
        <dbReference type="SAM" id="MobiDB-lite"/>
    </source>
</evidence>
<feature type="compositionally biased region" description="Low complexity" evidence="1">
    <location>
        <begin position="152"/>
        <end position="215"/>
    </location>
</feature>
<gene>
    <name evidence="2" type="ORF">KFL_002920100</name>
</gene>
<feature type="region of interest" description="Disordered" evidence="1">
    <location>
        <begin position="152"/>
        <end position="275"/>
    </location>
</feature>
<proteinExistence type="predicted"/>
<dbReference type="OMA" id="PITHRFQ"/>
<evidence type="ECO:0000313" key="2">
    <source>
        <dbReference type="EMBL" id="GAQ86493.1"/>
    </source>
</evidence>
<keyword evidence="3" id="KW-1185">Reference proteome</keyword>
<dbReference type="AlphaFoldDB" id="A0A1Y1I7I8"/>
<organism evidence="2 3">
    <name type="scientific">Klebsormidium nitens</name>
    <name type="common">Green alga</name>
    <name type="synonym">Ulothrix nitens</name>
    <dbReference type="NCBI Taxonomy" id="105231"/>
    <lineage>
        <taxon>Eukaryota</taxon>
        <taxon>Viridiplantae</taxon>
        <taxon>Streptophyta</taxon>
        <taxon>Klebsormidiophyceae</taxon>
        <taxon>Klebsormidiales</taxon>
        <taxon>Klebsormidiaceae</taxon>
        <taxon>Klebsormidium</taxon>
    </lineage>
</organism>
<dbReference type="Proteomes" id="UP000054558">
    <property type="component" value="Unassembled WGS sequence"/>
</dbReference>
<feature type="compositionally biased region" description="Pro residues" evidence="1">
    <location>
        <begin position="229"/>
        <end position="251"/>
    </location>
</feature>